<dbReference type="AlphaFoldDB" id="A0AAV8SZR9"/>
<dbReference type="SMART" id="SM00255">
    <property type="entry name" value="TIR"/>
    <property type="match status" value="1"/>
</dbReference>
<dbReference type="GO" id="GO:0043531">
    <property type="term" value="F:ADP binding"/>
    <property type="evidence" value="ECO:0007669"/>
    <property type="project" value="InterPro"/>
</dbReference>
<gene>
    <name evidence="3" type="ORF">K2173_007173</name>
</gene>
<dbReference type="InterPro" id="IPR044974">
    <property type="entry name" value="Disease_R_plants"/>
</dbReference>
<dbReference type="SUPFAM" id="SSF52540">
    <property type="entry name" value="P-loop containing nucleoside triphosphate hydrolases"/>
    <property type="match status" value="1"/>
</dbReference>
<keyword evidence="4" id="KW-1185">Reference proteome</keyword>
<sequence length="272" mass="30559">MATHQWKHHVFISFRGEDTRHNFVCHLYDALCRTGLKTFVDNQLQRGEEINTALLQAIQDSKVALIIFSEEYASSSWCLDELLKIIECYETHGQIVIPVFYRVTPSDVRNQNGSFGKSFAEHSENPRYSNKIQKWKDALTKAANISGMGPDANREDDALIDLIVRDILEKFKHPSPRSLEGFVGLKSKISEVKTLLASGSSEVRMLGIWGMGGIGKTTLAEAIFAEVSSQFEGHCIVKKVGEEWENGRQQMLLEQLISGLLEQSDVKIDTSP</sequence>
<dbReference type="EMBL" id="JAIWQS010000007">
    <property type="protein sequence ID" value="KAJ8759549.1"/>
    <property type="molecule type" value="Genomic_DNA"/>
</dbReference>
<feature type="domain" description="TIR" evidence="2">
    <location>
        <begin position="6"/>
        <end position="171"/>
    </location>
</feature>
<evidence type="ECO:0000313" key="3">
    <source>
        <dbReference type="EMBL" id="KAJ8759549.1"/>
    </source>
</evidence>
<dbReference type="SUPFAM" id="SSF52200">
    <property type="entry name" value="Toll/Interleukin receptor TIR domain"/>
    <property type="match status" value="1"/>
</dbReference>
<evidence type="ECO:0000259" key="2">
    <source>
        <dbReference type="PROSITE" id="PS50104"/>
    </source>
</evidence>
<dbReference type="Pfam" id="PF01582">
    <property type="entry name" value="TIR"/>
    <property type="match status" value="1"/>
</dbReference>
<keyword evidence="1" id="KW-0520">NAD</keyword>
<dbReference type="InterPro" id="IPR035897">
    <property type="entry name" value="Toll_tir_struct_dom_sf"/>
</dbReference>
<dbReference type="Gene3D" id="3.40.50.10140">
    <property type="entry name" value="Toll/interleukin-1 receptor homology (TIR) domain"/>
    <property type="match status" value="1"/>
</dbReference>
<dbReference type="PROSITE" id="PS50104">
    <property type="entry name" value="TIR"/>
    <property type="match status" value="1"/>
</dbReference>
<dbReference type="PANTHER" id="PTHR11017:SF479">
    <property type="entry name" value="DISEASE RESISTANCE PROTEIN (TIR-NBS-LRR CLASS) FAMILY"/>
    <property type="match status" value="1"/>
</dbReference>
<reference evidence="3 4" key="1">
    <citation type="submission" date="2021-09" db="EMBL/GenBank/DDBJ databases">
        <title>Genomic insights and catalytic innovation underlie evolution of tropane alkaloids biosynthesis.</title>
        <authorList>
            <person name="Wang Y.-J."/>
            <person name="Tian T."/>
            <person name="Huang J.-P."/>
            <person name="Huang S.-X."/>
        </authorList>
    </citation>
    <scope>NUCLEOTIDE SEQUENCE [LARGE SCALE GENOMIC DNA]</scope>
    <source>
        <strain evidence="3">KIB-2018</strain>
        <tissue evidence="3">Leaf</tissue>
    </source>
</reference>
<dbReference type="GO" id="GO:0007165">
    <property type="term" value="P:signal transduction"/>
    <property type="evidence" value="ECO:0007669"/>
    <property type="project" value="InterPro"/>
</dbReference>
<accession>A0AAV8SZR9</accession>
<dbReference type="Gene3D" id="3.40.50.300">
    <property type="entry name" value="P-loop containing nucleotide triphosphate hydrolases"/>
    <property type="match status" value="1"/>
</dbReference>
<proteinExistence type="predicted"/>
<dbReference type="GO" id="GO:0006952">
    <property type="term" value="P:defense response"/>
    <property type="evidence" value="ECO:0007669"/>
    <property type="project" value="InterPro"/>
</dbReference>
<evidence type="ECO:0000313" key="4">
    <source>
        <dbReference type="Proteomes" id="UP001159364"/>
    </source>
</evidence>
<evidence type="ECO:0000256" key="1">
    <source>
        <dbReference type="ARBA" id="ARBA00023027"/>
    </source>
</evidence>
<dbReference type="InterPro" id="IPR027417">
    <property type="entry name" value="P-loop_NTPase"/>
</dbReference>
<dbReference type="Proteomes" id="UP001159364">
    <property type="component" value="Linkage Group LG07"/>
</dbReference>
<name>A0AAV8SZR9_9ROSI</name>
<dbReference type="InterPro" id="IPR000157">
    <property type="entry name" value="TIR_dom"/>
</dbReference>
<comment type="caution">
    <text evidence="3">The sequence shown here is derived from an EMBL/GenBank/DDBJ whole genome shotgun (WGS) entry which is preliminary data.</text>
</comment>
<dbReference type="FunFam" id="3.40.50.10140:FF:000007">
    <property type="entry name" value="Disease resistance protein (TIR-NBS-LRR class)"/>
    <property type="match status" value="1"/>
</dbReference>
<dbReference type="InterPro" id="IPR002182">
    <property type="entry name" value="NB-ARC"/>
</dbReference>
<dbReference type="PANTHER" id="PTHR11017">
    <property type="entry name" value="LEUCINE-RICH REPEAT-CONTAINING PROTEIN"/>
    <property type="match status" value="1"/>
</dbReference>
<protein>
    <recommendedName>
        <fullName evidence="2">TIR domain-containing protein</fullName>
    </recommendedName>
</protein>
<organism evidence="3 4">
    <name type="scientific">Erythroxylum novogranatense</name>
    <dbReference type="NCBI Taxonomy" id="1862640"/>
    <lineage>
        <taxon>Eukaryota</taxon>
        <taxon>Viridiplantae</taxon>
        <taxon>Streptophyta</taxon>
        <taxon>Embryophyta</taxon>
        <taxon>Tracheophyta</taxon>
        <taxon>Spermatophyta</taxon>
        <taxon>Magnoliopsida</taxon>
        <taxon>eudicotyledons</taxon>
        <taxon>Gunneridae</taxon>
        <taxon>Pentapetalae</taxon>
        <taxon>rosids</taxon>
        <taxon>fabids</taxon>
        <taxon>Malpighiales</taxon>
        <taxon>Erythroxylaceae</taxon>
        <taxon>Erythroxylum</taxon>
    </lineage>
</organism>
<dbReference type="Pfam" id="PF00931">
    <property type="entry name" value="NB-ARC"/>
    <property type="match status" value="1"/>
</dbReference>